<dbReference type="RefSeq" id="WP_116063416.1">
    <property type="nucleotide sequence ID" value="NZ_QRDZ01000023.1"/>
</dbReference>
<dbReference type="SUPFAM" id="SSF49785">
    <property type="entry name" value="Galactose-binding domain-like"/>
    <property type="match status" value="1"/>
</dbReference>
<dbReference type="Gene3D" id="2.60.120.430">
    <property type="entry name" value="Galactose-binding lectin"/>
    <property type="match status" value="1"/>
</dbReference>
<reference evidence="2 3" key="1">
    <citation type="submission" date="2018-07" db="EMBL/GenBank/DDBJ databases">
        <title>Genomic Encyclopedia of Type Strains, Phase III (KMG-III): the genomes of soil and plant-associated and newly described type strains.</title>
        <authorList>
            <person name="Whitman W."/>
        </authorList>
    </citation>
    <scope>NUCLEOTIDE SEQUENCE [LARGE SCALE GENOMIC DNA]</scope>
    <source>
        <strain evidence="2 3">CECT 7287</strain>
    </source>
</reference>
<accession>A0A3D9IRN9</accession>
<dbReference type="OrthoDB" id="656363at2"/>
<evidence type="ECO:0000256" key="1">
    <source>
        <dbReference type="SAM" id="SignalP"/>
    </source>
</evidence>
<keyword evidence="3" id="KW-1185">Reference proteome</keyword>
<feature type="chain" id="PRO_5017803586" evidence="1">
    <location>
        <begin position="21"/>
        <end position="1459"/>
    </location>
</feature>
<feature type="signal peptide" evidence="1">
    <location>
        <begin position="1"/>
        <end position="20"/>
    </location>
</feature>
<evidence type="ECO:0000313" key="3">
    <source>
        <dbReference type="Proteomes" id="UP000256977"/>
    </source>
</evidence>
<comment type="caution">
    <text evidence="2">The sequence shown here is derived from an EMBL/GenBank/DDBJ whole genome shotgun (WGS) entry which is preliminary data.</text>
</comment>
<evidence type="ECO:0000313" key="2">
    <source>
        <dbReference type="EMBL" id="RED64434.1"/>
    </source>
</evidence>
<sequence>MRKSLKLLLAGMVAITGACPAPPYGERTASAAQLLADDMEDVSDWTLSNPANGMLSAYPGEDRVFQGSYSMNFRITDDNDGVADPVSIAKTYASPQNLSNHDVLSFWLQTDALDPLLEISLRDTDGTVSTVKLSHVLRSAHLPSEVRPDRWLQAWWHFKEYDGAVSGGNGTMNYDAIEQISFSSADGRSVNMKSEQVNFYIDELNFYADSDLYDTAQIDAMDSIAAWNTTLGSSRALSTTQVKQGNSSIKYTVSNNNNGIVEYPVLYRTNVNFDLTGYYELTYWIKPMQNLTFFNVRITDTDQTSEEFNLAKMFPTAGGTLLAGKWYKGTISFREDPGTIVGGDGILNFDRMKEIVFVTRDSELPVGVNTDIYIDDIRAVKTKDRMMLESFDGLGGWTTPPGSSVILNTNNYRDASRASITFQVPNDNDGTADYYTAAKSLSANLSSQDVLGFWMLVSEPTDKMVFALRDADGTANYIRLDSVLWGSQLVAGNWWHIEWPFKTQTDEIAGGNGTMDYANITGFEVIIDDNTLVRGIGGNYYSFDNLEAMTSKEWARSREDVPMLAPTSHDYAADDFKIGMYQHSIVQTEQTLHDMARHGVDFIVSHVDHRGDATTKHADLADKLGLKVVRQAFPVANDNSLDHAGLDALAVNDSNQTFLYDPTNRIVSYLNANELEVYWPNKLQPNAAGDYSYYADQARANDAAKGVDRRVNTHHINYLWYDTGEDQPWYMDWSTLGNYGGFQWTDRLKQTAWRMGKTNATNTQSWSPSKLVTNMSDRIYRHVGDAPLNLDEIADFKDSLWTNFEGGLSGIAFFTYDGDDWANEWNFVDNDGNPMNDRRWAAVSDISKQIRAAEGKPYAEKLYPRSFDVVNRGSVAVSALAAPSDAPVVSVTFEYNDGTNDAWTPIGTTASSPFTVNWNTSGLDSSKKYFVRATSFDGTHYSVADTSYSVSVAAASGGPIVSAAVVSSNPTNGAAALSLSATATSSGQPIAKVQYYVDTVQKPGQGIDLAAADGAFDSVNEGAAATIDIPALAATEPIMIDDMSDIADWSGTAARSLDAGSLRLDVSNDNNGIADPLTAVKDFGVSLQNFSGLDTLSFWLKAATSPLEQMQIKLADADGTVLEASMPTYYGESRFPSDQWQNIRWNFRENYDSIAGGNGVFDYGSVKSVEFVLDDSTLPATGTKQTLYVDHIRAFAETRWQEQTTPIVYVRAMDAAGNWGPTQSVKVNVTKSSSGDMQGPATIVAGTNPRGITDGLDVILLTANVDDGVDNRGGSRIAAAEYFIDAPGANGSGTPMNAVDGSFDAMSESLTAVLSVAGWAENSEHTIYIHGQDEAGNWGPFYTEKIVKTSAQGPRIQNAAAAPRETQGSPTVTIRALADETDTGWGTITAAEYFVDSVGFEGSGTPMAAHDGTFSARTEQATAQINVSSWTPGYHTVYVRAQDSRGKWGPPKAIAVRKN</sequence>
<keyword evidence="1" id="KW-0732">Signal</keyword>
<protein>
    <submittedName>
        <fullName evidence="2">Uncharacterized protein</fullName>
    </submittedName>
</protein>
<dbReference type="Proteomes" id="UP000256977">
    <property type="component" value="Unassembled WGS sequence"/>
</dbReference>
<gene>
    <name evidence="2" type="ORF">DFP98_123106</name>
</gene>
<dbReference type="PROSITE" id="PS51257">
    <property type="entry name" value="PROKAR_LIPOPROTEIN"/>
    <property type="match status" value="1"/>
</dbReference>
<dbReference type="EMBL" id="QRDZ01000023">
    <property type="protein sequence ID" value="RED64434.1"/>
    <property type="molecule type" value="Genomic_DNA"/>
</dbReference>
<proteinExistence type="predicted"/>
<organism evidence="2 3">
    <name type="scientific">Cohnella phaseoli</name>
    <dbReference type="NCBI Taxonomy" id="456490"/>
    <lineage>
        <taxon>Bacteria</taxon>
        <taxon>Bacillati</taxon>
        <taxon>Bacillota</taxon>
        <taxon>Bacilli</taxon>
        <taxon>Bacillales</taxon>
        <taxon>Paenibacillaceae</taxon>
        <taxon>Cohnella</taxon>
    </lineage>
</organism>
<dbReference type="InterPro" id="IPR008979">
    <property type="entry name" value="Galactose-bd-like_sf"/>
</dbReference>
<name>A0A3D9IRN9_9BACL</name>